<reference evidence="7" key="1">
    <citation type="journal article" date="2019" name="Environ. Microbiol.">
        <title>Fungal ecological strategies reflected in gene transcription - a case study of two litter decomposers.</title>
        <authorList>
            <person name="Barbi F."/>
            <person name="Kohler A."/>
            <person name="Barry K."/>
            <person name="Baskaran P."/>
            <person name="Daum C."/>
            <person name="Fauchery L."/>
            <person name="Ihrmark K."/>
            <person name="Kuo A."/>
            <person name="LaButti K."/>
            <person name="Lipzen A."/>
            <person name="Morin E."/>
            <person name="Grigoriev I.V."/>
            <person name="Henrissat B."/>
            <person name="Lindahl B."/>
            <person name="Martin F."/>
        </authorList>
    </citation>
    <scope>NUCLEOTIDE SEQUENCE</scope>
    <source>
        <strain evidence="7">JB14</strain>
    </source>
</reference>
<evidence type="ECO:0000256" key="1">
    <source>
        <dbReference type="ARBA" id="ARBA00004604"/>
    </source>
</evidence>
<dbReference type="OrthoDB" id="532500at2759"/>
<evidence type="ECO:0000256" key="2">
    <source>
        <dbReference type="ARBA" id="ARBA00009430"/>
    </source>
</evidence>
<evidence type="ECO:0000256" key="6">
    <source>
        <dbReference type="SAM" id="MobiDB-lite"/>
    </source>
</evidence>
<accession>A0A6A4HQZ5</accession>
<feature type="region of interest" description="Disordered" evidence="6">
    <location>
        <begin position="42"/>
        <end position="63"/>
    </location>
</feature>
<evidence type="ECO:0000313" key="8">
    <source>
        <dbReference type="Proteomes" id="UP000799118"/>
    </source>
</evidence>
<dbReference type="GO" id="GO:0000428">
    <property type="term" value="C:DNA-directed RNA polymerase complex"/>
    <property type="evidence" value="ECO:0007669"/>
    <property type="project" value="UniProtKB-KW"/>
</dbReference>
<organism evidence="7 8">
    <name type="scientific">Gymnopus androsaceus JB14</name>
    <dbReference type="NCBI Taxonomy" id="1447944"/>
    <lineage>
        <taxon>Eukaryota</taxon>
        <taxon>Fungi</taxon>
        <taxon>Dikarya</taxon>
        <taxon>Basidiomycota</taxon>
        <taxon>Agaricomycotina</taxon>
        <taxon>Agaricomycetes</taxon>
        <taxon>Agaricomycetidae</taxon>
        <taxon>Agaricales</taxon>
        <taxon>Marasmiineae</taxon>
        <taxon>Omphalotaceae</taxon>
        <taxon>Gymnopus</taxon>
    </lineage>
</organism>
<dbReference type="GO" id="GO:0005730">
    <property type="term" value="C:nucleolus"/>
    <property type="evidence" value="ECO:0007669"/>
    <property type="project" value="UniProtKB-SubCell"/>
</dbReference>
<protein>
    <submittedName>
        <fullName evidence="7">Rpa49 subunit specific to nuclear RNA polymerase I</fullName>
    </submittedName>
</protein>
<dbReference type="PANTHER" id="PTHR14440">
    <property type="entry name" value="DNA-DIRECTED RNA POLYMERASE I SUBUNIT RPA49"/>
    <property type="match status" value="1"/>
</dbReference>
<keyword evidence="5" id="KW-0539">Nucleus</keyword>
<dbReference type="Pfam" id="PF06870">
    <property type="entry name" value="RNA_pol_I_A49"/>
    <property type="match status" value="1"/>
</dbReference>
<feature type="region of interest" description="Disordered" evidence="6">
    <location>
        <begin position="1"/>
        <end position="26"/>
    </location>
</feature>
<gene>
    <name evidence="7" type="ORF">BT96DRAFT_882171</name>
</gene>
<dbReference type="Proteomes" id="UP000799118">
    <property type="component" value="Unassembled WGS sequence"/>
</dbReference>
<keyword evidence="8" id="KW-1185">Reference proteome</keyword>
<comment type="subcellular location">
    <subcellularLocation>
        <location evidence="1">Nucleus</location>
        <location evidence="1">Nucleolus</location>
    </subcellularLocation>
</comment>
<dbReference type="EMBL" id="ML769470">
    <property type="protein sequence ID" value="KAE9399387.1"/>
    <property type="molecule type" value="Genomic_DNA"/>
</dbReference>
<dbReference type="AlphaFoldDB" id="A0A6A4HQZ5"/>
<dbReference type="InterPro" id="IPR009668">
    <property type="entry name" value="RNA_pol-assoc_fac_A49-like"/>
</dbReference>
<name>A0A6A4HQZ5_9AGAR</name>
<proteinExistence type="inferred from homology"/>
<comment type="similarity">
    <text evidence="2">Belongs to the eukaryotic RPA49/POLR1E RNA polymerase subunit family.</text>
</comment>
<evidence type="ECO:0000313" key="7">
    <source>
        <dbReference type="EMBL" id="KAE9399387.1"/>
    </source>
</evidence>
<evidence type="ECO:0000256" key="5">
    <source>
        <dbReference type="ARBA" id="ARBA00023242"/>
    </source>
</evidence>
<sequence length="430" mass="47694">MPSSKRKRDDPSNESLSFELGPSPSTGSIGPILVSFPALQAPKDTPFKCYGRKKAKKEKDDDGEKYDRTLVVGEAPAVEFISNEEESKRAADAGCRYLLAVRDPRTSKIKILPTAKTPFILTRTVKALKSVAPDDAPSGLAYREARTALGETFGTKKAKAAIRAQERNRVDVGAMQGVMQHVVEGIDEKAEGLLSKEEAKDLADSARLVPPFSATATDPADIYPLNDIIPDPEFKALNIAPIEENLKDNGMLPWKYCQWVNNHLRRMGQEEEKSKGRKRKIKILLYIATMFLFRRTINHPKGLEKDTVYEKMNNVPPIIVDGLLSRFTETTRGSSLHKFTSAMTTKFMAYLLALCLRVDDFASNPKILAEDLSMSVTNINAAYRSLGCKLKTLPERERASRGLSDSLSDTKFAVLVAPVQFPTARKGKRT</sequence>
<evidence type="ECO:0000256" key="3">
    <source>
        <dbReference type="ARBA" id="ARBA00022478"/>
    </source>
</evidence>
<evidence type="ECO:0000256" key="4">
    <source>
        <dbReference type="ARBA" id="ARBA00023163"/>
    </source>
</evidence>
<keyword evidence="4" id="KW-0804">Transcription</keyword>
<dbReference type="GO" id="GO:0003677">
    <property type="term" value="F:DNA binding"/>
    <property type="evidence" value="ECO:0007669"/>
    <property type="project" value="InterPro"/>
</dbReference>
<dbReference type="GO" id="GO:0006351">
    <property type="term" value="P:DNA-templated transcription"/>
    <property type="evidence" value="ECO:0007669"/>
    <property type="project" value="InterPro"/>
</dbReference>
<keyword evidence="3" id="KW-0240">DNA-directed RNA polymerase</keyword>